<evidence type="ECO:0000313" key="3">
    <source>
        <dbReference type="Proteomes" id="UP001153269"/>
    </source>
</evidence>
<gene>
    <name evidence="2" type="ORF">PLEPLA_LOCUS15316</name>
</gene>
<name>A0A9N7UBB5_PLEPL</name>
<evidence type="ECO:0000313" key="2">
    <source>
        <dbReference type="EMBL" id="CAB1427377.1"/>
    </source>
</evidence>
<feature type="region of interest" description="Disordered" evidence="1">
    <location>
        <begin position="1"/>
        <end position="21"/>
    </location>
</feature>
<comment type="caution">
    <text evidence="2">The sequence shown here is derived from an EMBL/GenBank/DDBJ whole genome shotgun (WGS) entry which is preliminary data.</text>
</comment>
<dbReference type="EMBL" id="CADEAL010000965">
    <property type="protein sequence ID" value="CAB1427377.1"/>
    <property type="molecule type" value="Genomic_DNA"/>
</dbReference>
<sequence>MMSLPGSEVQSARSAATRIPVSKGVKATSKAVLGVSTVTRLESRAEGQSMKIELRKSTVCRGSAAGGKS</sequence>
<proteinExistence type="predicted"/>
<dbReference type="AlphaFoldDB" id="A0A9N7UBB5"/>
<dbReference type="Proteomes" id="UP001153269">
    <property type="component" value="Unassembled WGS sequence"/>
</dbReference>
<accession>A0A9N7UBB5</accession>
<keyword evidence="3" id="KW-1185">Reference proteome</keyword>
<protein>
    <submittedName>
        <fullName evidence="2">Uncharacterized protein</fullName>
    </submittedName>
</protein>
<reference evidence="2" key="1">
    <citation type="submission" date="2020-03" db="EMBL/GenBank/DDBJ databases">
        <authorList>
            <person name="Weist P."/>
        </authorList>
    </citation>
    <scope>NUCLEOTIDE SEQUENCE</scope>
</reference>
<evidence type="ECO:0000256" key="1">
    <source>
        <dbReference type="SAM" id="MobiDB-lite"/>
    </source>
</evidence>
<organism evidence="2 3">
    <name type="scientific">Pleuronectes platessa</name>
    <name type="common">European plaice</name>
    <dbReference type="NCBI Taxonomy" id="8262"/>
    <lineage>
        <taxon>Eukaryota</taxon>
        <taxon>Metazoa</taxon>
        <taxon>Chordata</taxon>
        <taxon>Craniata</taxon>
        <taxon>Vertebrata</taxon>
        <taxon>Euteleostomi</taxon>
        <taxon>Actinopterygii</taxon>
        <taxon>Neopterygii</taxon>
        <taxon>Teleostei</taxon>
        <taxon>Neoteleostei</taxon>
        <taxon>Acanthomorphata</taxon>
        <taxon>Carangaria</taxon>
        <taxon>Pleuronectiformes</taxon>
        <taxon>Pleuronectoidei</taxon>
        <taxon>Pleuronectidae</taxon>
        <taxon>Pleuronectes</taxon>
    </lineage>
</organism>